<protein>
    <recommendedName>
        <fullName evidence="1">diguanylate cyclase</fullName>
        <ecNumber evidence="1">2.7.7.65</ecNumber>
    </recommendedName>
</protein>
<comment type="caution">
    <text evidence="5">The sequence shown here is derived from an EMBL/GenBank/DDBJ whole genome shotgun (WGS) entry which is preliminary data.</text>
</comment>
<evidence type="ECO:0000256" key="2">
    <source>
        <dbReference type="ARBA" id="ARBA00034247"/>
    </source>
</evidence>
<dbReference type="InterPro" id="IPR050469">
    <property type="entry name" value="Diguanylate_Cyclase"/>
</dbReference>
<evidence type="ECO:0000313" key="6">
    <source>
        <dbReference type="Proteomes" id="UP000815846"/>
    </source>
</evidence>
<dbReference type="InterPro" id="IPR043128">
    <property type="entry name" value="Rev_trsase/Diguanyl_cyclase"/>
</dbReference>
<feature type="transmembrane region" description="Helical" evidence="3">
    <location>
        <begin position="199"/>
        <end position="218"/>
    </location>
</feature>
<organism evidence="5 6">
    <name type="scientific">Colwellia echini</name>
    <dbReference type="NCBI Taxonomy" id="1982103"/>
    <lineage>
        <taxon>Bacteria</taxon>
        <taxon>Pseudomonadati</taxon>
        <taxon>Pseudomonadota</taxon>
        <taxon>Gammaproteobacteria</taxon>
        <taxon>Alteromonadales</taxon>
        <taxon>Colwelliaceae</taxon>
        <taxon>Colwellia</taxon>
    </lineage>
</organism>
<dbReference type="InterPro" id="IPR000160">
    <property type="entry name" value="GGDEF_dom"/>
</dbReference>
<name>A0ABY3N179_9GAMM</name>
<dbReference type="PANTHER" id="PTHR45138">
    <property type="entry name" value="REGULATORY COMPONENTS OF SENSORY TRANSDUCTION SYSTEM"/>
    <property type="match status" value="1"/>
</dbReference>
<dbReference type="PANTHER" id="PTHR45138:SF9">
    <property type="entry name" value="DIGUANYLATE CYCLASE DGCM-RELATED"/>
    <property type="match status" value="1"/>
</dbReference>
<dbReference type="EMBL" id="PJAI02000001">
    <property type="protein sequence ID" value="TYK67248.1"/>
    <property type="molecule type" value="Genomic_DNA"/>
</dbReference>
<dbReference type="Pfam" id="PF00990">
    <property type="entry name" value="GGDEF"/>
    <property type="match status" value="1"/>
</dbReference>
<dbReference type="Gene3D" id="2.60.40.2380">
    <property type="match status" value="1"/>
</dbReference>
<sequence>MCSFCSLSKAIEISTSPQTIFINEYLDILQSRNADLSFQQALQHFQDKKFTANLDNKVSFGSTNNVVWASLVIKNTSTENVNKLFYIDSAWLDRAEFYFLYNDNLIGEALIGDLLPFDSRVTKTRMFSVQHTFAPASTVVLMKFQSQDPLLIPIFLSTNEIVNSNLTLLNYFYGFIYGAFFILLVYNIALSLSLKDSRYVYYSLYLLSFFCLNLSYTGHGYKFLWSGSVFLQQWLMPLFLYLYILFGIAFCFEFLKLKVFLPKVYKRKKSIYAGLILLVILLFIIGDRLLAVQLGVALTSLLVVIFISLGVMALKHGHKMAKFFIPAVLMGAGGAAISAATTWGIIPYNTMLFHGIEIGMLLEMSLLAVALGFNLKEMNNARIIAEVNAQIDPLTTLFNRRAFAATVEPQWHLGIRDNKPFSLILLDIDWFKRINDDYGHAAGDTTLKAIAETLNRKVRKSDILARWGGEEFIIFLPNTSKLSATNLANVIRQEIERMTVLHTNVELKVTASFGVADHTVQQNKLEDLIKLADDALYKAKSSGRNIVCTA</sequence>
<dbReference type="Pfam" id="PF07695">
    <property type="entry name" value="7TMR-DISM_7TM"/>
    <property type="match status" value="1"/>
</dbReference>
<dbReference type="NCBIfam" id="TIGR00254">
    <property type="entry name" value="GGDEF"/>
    <property type="match status" value="1"/>
</dbReference>
<dbReference type="RefSeq" id="WP_148747672.1">
    <property type="nucleotide sequence ID" value="NZ_PJAI02000001.1"/>
</dbReference>
<dbReference type="EC" id="2.7.7.65" evidence="1"/>
<reference evidence="5 6" key="1">
    <citation type="submission" date="2019-08" db="EMBL/GenBank/DDBJ databases">
        <title>Microbe sample from Colwellia echini.</title>
        <authorList>
            <person name="Christiansen L."/>
            <person name="Pathiraja D."/>
            <person name="Schultz-Johansen M."/>
            <person name="Choi I.-G."/>
            <person name="Stougaard P."/>
        </authorList>
    </citation>
    <scope>NUCLEOTIDE SEQUENCE [LARGE SCALE GENOMIC DNA]</scope>
    <source>
        <strain evidence="5 6">A3</strain>
    </source>
</reference>
<dbReference type="Pfam" id="PF07696">
    <property type="entry name" value="7TMR-DISMED2"/>
    <property type="match status" value="1"/>
</dbReference>
<feature type="transmembrane region" description="Helical" evidence="3">
    <location>
        <begin position="269"/>
        <end position="286"/>
    </location>
</feature>
<dbReference type="Gene3D" id="3.30.70.270">
    <property type="match status" value="1"/>
</dbReference>
<feature type="transmembrane region" description="Helical" evidence="3">
    <location>
        <begin position="171"/>
        <end position="192"/>
    </location>
</feature>
<evidence type="ECO:0000256" key="3">
    <source>
        <dbReference type="SAM" id="Phobius"/>
    </source>
</evidence>
<dbReference type="InterPro" id="IPR011622">
    <property type="entry name" value="7TMR_DISM_rcpt_extracell_dom2"/>
</dbReference>
<keyword evidence="6" id="KW-1185">Reference proteome</keyword>
<evidence type="ECO:0000256" key="1">
    <source>
        <dbReference type="ARBA" id="ARBA00012528"/>
    </source>
</evidence>
<dbReference type="Proteomes" id="UP000815846">
    <property type="component" value="Unassembled WGS sequence"/>
</dbReference>
<dbReference type="InterPro" id="IPR029787">
    <property type="entry name" value="Nucleotide_cyclase"/>
</dbReference>
<accession>A0ABY3N179</accession>
<dbReference type="CDD" id="cd01949">
    <property type="entry name" value="GGDEF"/>
    <property type="match status" value="1"/>
</dbReference>
<feature type="transmembrane region" description="Helical" evidence="3">
    <location>
        <begin position="292"/>
        <end position="311"/>
    </location>
</feature>
<dbReference type="InterPro" id="IPR011623">
    <property type="entry name" value="7TMR_DISM_rcpt_extracell_dom1"/>
</dbReference>
<feature type="domain" description="GGDEF" evidence="4">
    <location>
        <begin position="419"/>
        <end position="550"/>
    </location>
</feature>
<comment type="catalytic activity">
    <reaction evidence="2">
        <text>2 GTP = 3',3'-c-di-GMP + 2 diphosphate</text>
        <dbReference type="Rhea" id="RHEA:24898"/>
        <dbReference type="ChEBI" id="CHEBI:33019"/>
        <dbReference type="ChEBI" id="CHEBI:37565"/>
        <dbReference type="ChEBI" id="CHEBI:58805"/>
        <dbReference type="EC" id="2.7.7.65"/>
    </reaction>
</comment>
<keyword evidence="3" id="KW-0812">Transmembrane</keyword>
<dbReference type="PROSITE" id="PS50887">
    <property type="entry name" value="GGDEF"/>
    <property type="match status" value="1"/>
</dbReference>
<feature type="transmembrane region" description="Helical" evidence="3">
    <location>
        <begin position="323"/>
        <end position="346"/>
    </location>
</feature>
<gene>
    <name evidence="5" type="ORF">CWS31_001615</name>
</gene>
<feature type="transmembrane region" description="Helical" evidence="3">
    <location>
        <begin position="352"/>
        <end position="373"/>
    </location>
</feature>
<dbReference type="SUPFAM" id="SSF55073">
    <property type="entry name" value="Nucleotide cyclase"/>
    <property type="match status" value="1"/>
</dbReference>
<evidence type="ECO:0000259" key="4">
    <source>
        <dbReference type="PROSITE" id="PS50887"/>
    </source>
</evidence>
<evidence type="ECO:0000313" key="5">
    <source>
        <dbReference type="EMBL" id="TYK67248.1"/>
    </source>
</evidence>
<dbReference type="SMART" id="SM00267">
    <property type="entry name" value="GGDEF"/>
    <property type="match status" value="1"/>
</dbReference>
<feature type="transmembrane region" description="Helical" evidence="3">
    <location>
        <begin position="238"/>
        <end position="257"/>
    </location>
</feature>
<keyword evidence="3" id="KW-0472">Membrane</keyword>
<keyword evidence="3" id="KW-1133">Transmembrane helix</keyword>
<proteinExistence type="predicted"/>